<evidence type="ECO:0000313" key="2">
    <source>
        <dbReference type="Proteomes" id="UP001281410"/>
    </source>
</evidence>
<reference evidence="1" key="1">
    <citation type="journal article" date="2023" name="Plant J.">
        <title>Genome sequences and population genomics provide insights into the demographic history, inbreeding, and mutation load of two 'living fossil' tree species of Dipteronia.</title>
        <authorList>
            <person name="Feng Y."/>
            <person name="Comes H.P."/>
            <person name="Chen J."/>
            <person name="Zhu S."/>
            <person name="Lu R."/>
            <person name="Zhang X."/>
            <person name="Li P."/>
            <person name="Qiu J."/>
            <person name="Olsen K.M."/>
            <person name="Qiu Y."/>
        </authorList>
    </citation>
    <scope>NUCLEOTIDE SEQUENCE</scope>
    <source>
        <strain evidence="1">NBL</strain>
    </source>
</reference>
<dbReference type="AlphaFoldDB" id="A0AAE0E193"/>
<organism evidence="1 2">
    <name type="scientific">Dipteronia sinensis</name>
    <dbReference type="NCBI Taxonomy" id="43782"/>
    <lineage>
        <taxon>Eukaryota</taxon>
        <taxon>Viridiplantae</taxon>
        <taxon>Streptophyta</taxon>
        <taxon>Embryophyta</taxon>
        <taxon>Tracheophyta</taxon>
        <taxon>Spermatophyta</taxon>
        <taxon>Magnoliopsida</taxon>
        <taxon>eudicotyledons</taxon>
        <taxon>Gunneridae</taxon>
        <taxon>Pentapetalae</taxon>
        <taxon>rosids</taxon>
        <taxon>malvids</taxon>
        <taxon>Sapindales</taxon>
        <taxon>Sapindaceae</taxon>
        <taxon>Hippocastanoideae</taxon>
        <taxon>Acereae</taxon>
        <taxon>Dipteronia</taxon>
    </lineage>
</organism>
<comment type="caution">
    <text evidence="1">The sequence shown here is derived from an EMBL/GenBank/DDBJ whole genome shotgun (WGS) entry which is preliminary data.</text>
</comment>
<accession>A0AAE0E193</accession>
<protein>
    <submittedName>
        <fullName evidence="1">Uncharacterized protein</fullName>
    </submittedName>
</protein>
<name>A0AAE0E193_9ROSI</name>
<dbReference type="Proteomes" id="UP001281410">
    <property type="component" value="Unassembled WGS sequence"/>
</dbReference>
<dbReference type="PANTHER" id="PTHR47723:SF19">
    <property type="entry name" value="POLYNUCLEOTIDYL TRANSFERASE, RIBONUCLEASE H-LIKE SUPERFAMILY PROTEIN"/>
    <property type="match status" value="1"/>
</dbReference>
<dbReference type="EMBL" id="JANJYJ010000007">
    <property type="protein sequence ID" value="KAK3200229.1"/>
    <property type="molecule type" value="Genomic_DNA"/>
</dbReference>
<dbReference type="InterPro" id="IPR053151">
    <property type="entry name" value="RNase_H-like"/>
</dbReference>
<keyword evidence="2" id="KW-1185">Reference proteome</keyword>
<sequence>MNFGKDLDTFLNLGVSFRLRKATKIQIVVWRAPPLHWIKVNYDGLSKGNVGPAAYGAVFRSSEGDFIRFSHIYRGNCIADRLANIGLGLNSFTWWDSTPAQIRCFLVRDACGLPNYSFSS</sequence>
<dbReference type="PANTHER" id="PTHR47723">
    <property type="entry name" value="OS05G0353850 PROTEIN"/>
    <property type="match status" value="1"/>
</dbReference>
<gene>
    <name evidence="1" type="ORF">Dsin_023644</name>
</gene>
<proteinExistence type="predicted"/>
<evidence type="ECO:0000313" key="1">
    <source>
        <dbReference type="EMBL" id="KAK3200229.1"/>
    </source>
</evidence>